<dbReference type="Proteomes" id="UP000010809">
    <property type="component" value="Chromosome"/>
</dbReference>
<proteinExistence type="predicted"/>
<reference evidence="2" key="1">
    <citation type="submission" date="2015-12" db="EMBL/GenBank/DDBJ databases">
        <authorList>
            <person name="Tikhonova T.V."/>
            <person name="Pavlov A.R."/>
            <person name="Beletsky A.V."/>
            <person name="Mardanov A.V."/>
            <person name="Sorokin D.Y."/>
            <person name="Ravin N.V."/>
            <person name="Popov V.O."/>
        </authorList>
    </citation>
    <scope>NUCLEOTIDE SEQUENCE</scope>
    <source>
        <strain evidence="2">DSM 14787</strain>
    </source>
</reference>
<sequence length="45" mass="4810">MRQFYQAPTPEPRLGANTFTVSQRHPPHGVRSAQTPAAPRAPAGG</sequence>
<evidence type="ECO:0000313" key="2">
    <source>
        <dbReference type="EMBL" id="AGA34050.1"/>
    </source>
</evidence>
<evidence type="ECO:0000256" key="1">
    <source>
        <dbReference type="SAM" id="MobiDB-lite"/>
    </source>
</evidence>
<dbReference type="HOGENOM" id="CLU_3206420_0_0_6"/>
<dbReference type="STRING" id="1255043.TVNIR_2407"/>
<name>L0DYL1_THIND</name>
<organism evidence="2 3">
    <name type="scientific">Thioalkalivibrio nitratireducens (strain DSM 14787 / UNIQEM 213 / ALEN2)</name>
    <dbReference type="NCBI Taxonomy" id="1255043"/>
    <lineage>
        <taxon>Bacteria</taxon>
        <taxon>Pseudomonadati</taxon>
        <taxon>Pseudomonadota</taxon>
        <taxon>Gammaproteobacteria</taxon>
        <taxon>Chromatiales</taxon>
        <taxon>Ectothiorhodospiraceae</taxon>
        <taxon>Thioalkalivibrio</taxon>
    </lineage>
</organism>
<feature type="region of interest" description="Disordered" evidence="1">
    <location>
        <begin position="1"/>
        <end position="45"/>
    </location>
</feature>
<evidence type="ECO:0000313" key="3">
    <source>
        <dbReference type="Proteomes" id="UP000010809"/>
    </source>
</evidence>
<gene>
    <name evidence="2" type="ordered locus">TVNIR_2407</name>
</gene>
<dbReference type="KEGG" id="tni:TVNIR_2407"/>
<dbReference type="EMBL" id="CP003989">
    <property type="protein sequence ID" value="AGA34050.1"/>
    <property type="molecule type" value="Genomic_DNA"/>
</dbReference>
<keyword evidence="3" id="KW-1185">Reference proteome</keyword>
<accession>L0DYL1</accession>
<protein>
    <submittedName>
        <fullName evidence="2">Uncharacterized protein</fullName>
    </submittedName>
</protein>
<dbReference type="AlphaFoldDB" id="L0DYL1"/>